<evidence type="ECO:0000256" key="1">
    <source>
        <dbReference type="SAM" id="Coils"/>
    </source>
</evidence>
<protein>
    <submittedName>
        <fullName evidence="2">Uncharacterized protein</fullName>
    </submittedName>
</protein>
<evidence type="ECO:0000313" key="3">
    <source>
        <dbReference type="Proteomes" id="UP001630127"/>
    </source>
</evidence>
<dbReference type="Proteomes" id="UP001630127">
    <property type="component" value="Unassembled WGS sequence"/>
</dbReference>
<feature type="coiled-coil region" evidence="1">
    <location>
        <begin position="11"/>
        <end position="38"/>
    </location>
</feature>
<gene>
    <name evidence="2" type="ORF">ACH5RR_030690</name>
</gene>
<name>A0ABD2YVD4_9GENT</name>
<proteinExistence type="predicted"/>
<dbReference type="AlphaFoldDB" id="A0ABD2YVD4"/>
<dbReference type="InterPro" id="IPR015660">
    <property type="entry name" value="MASH1/Ascl1a-like"/>
</dbReference>
<sequence>MQGKLSVPIALDLSCDHVKNLKERIEKLKARREKLRAEAGISETGSLVLPSIVVNEKGSTLEVNLMSGLNNRFKLHEILGILEEEGARVLSANYSTSRDRILYTICSQV</sequence>
<dbReference type="PANTHER" id="PTHR13935:SF46">
    <property type="entry name" value="TRANSCRIPTION FACTOR BHLH167-RELATED"/>
    <property type="match status" value="1"/>
</dbReference>
<reference evidence="2 3" key="1">
    <citation type="submission" date="2024-11" db="EMBL/GenBank/DDBJ databases">
        <title>A near-complete genome assembly of Cinchona calisaya.</title>
        <authorList>
            <person name="Lian D.C."/>
            <person name="Zhao X.W."/>
            <person name="Wei L."/>
        </authorList>
    </citation>
    <scope>NUCLEOTIDE SEQUENCE [LARGE SCALE GENOMIC DNA]</scope>
    <source>
        <tissue evidence="2">Nenye</tissue>
    </source>
</reference>
<dbReference type="EMBL" id="JBJUIK010000012">
    <property type="protein sequence ID" value="KAL3511289.1"/>
    <property type="molecule type" value="Genomic_DNA"/>
</dbReference>
<accession>A0ABD2YVD4</accession>
<comment type="caution">
    <text evidence="2">The sequence shown here is derived from an EMBL/GenBank/DDBJ whole genome shotgun (WGS) entry which is preliminary data.</text>
</comment>
<dbReference type="PANTHER" id="PTHR13935">
    <property type="entry name" value="ACHAETE-SCUTE TRANSCRIPTION FACTOR-RELATED"/>
    <property type="match status" value="1"/>
</dbReference>
<keyword evidence="1" id="KW-0175">Coiled coil</keyword>
<evidence type="ECO:0000313" key="2">
    <source>
        <dbReference type="EMBL" id="KAL3511289.1"/>
    </source>
</evidence>
<dbReference type="GO" id="GO:0006355">
    <property type="term" value="P:regulation of DNA-templated transcription"/>
    <property type="evidence" value="ECO:0007669"/>
    <property type="project" value="UniProtKB-ARBA"/>
</dbReference>
<organism evidence="2 3">
    <name type="scientific">Cinchona calisaya</name>
    <dbReference type="NCBI Taxonomy" id="153742"/>
    <lineage>
        <taxon>Eukaryota</taxon>
        <taxon>Viridiplantae</taxon>
        <taxon>Streptophyta</taxon>
        <taxon>Embryophyta</taxon>
        <taxon>Tracheophyta</taxon>
        <taxon>Spermatophyta</taxon>
        <taxon>Magnoliopsida</taxon>
        <taxon>eudicotyledons</taxon>
        <taxon>Gunneridae</taxon>
        <taxon>Pentapetalae</taxon>
        <taxon>asterids</taxon>
        <taxon>lamiids</taxon>
        <taxon>Gentianales</taxon>
        <taxon>Rubiaceae</taxon>
        <taxon>Cinchonoideae</taxon>
        <taxon>Cinchoneae</taxon>
        <taxon>Cinchona</taxon>
    </lineage>
</organism>
<keyword evidence="3" id="KW-1185">Reference proteome</keyword>